<comment type="caution">
    <text evidence="2">The sequence shown here is derived from an EMBL/GenBank/DDBJ whole genome shotgun (WGS) entry which is preliminary data.</text>
</comment>
<evidence type="ECO:0000259" key="1">
    <source>
        <dbReference type="Pfam" id="PF20680"/>
    </source>
</evidence>
<dbReference type="RefSeq" id="WP_378967450.1">
    <property type="nucleotide sequence ID" value="NZ_JBHTBJ010000007.1"/>
</dbReference>
<name>A0ABW2HTR7_9ACTN</name>
<dbReference type="Pfam" id="PF20680">
    <property type="entry name" value="DUF6817"/>
    <property type="match status" value="1"/>
</dbReference>
<protein>
    <submittedName>
        <fullName evidence="2">DUF6817 domain-containing protein</fullName>
    </submittedName>
</protein>
<evidence type="ECO:0000313" key="2">
    <source>
        <dbReference type="EMBL" id="MFC7274925.1"/>
    </source>
</evidence>
<proteinExistence type="predicted"/>
<gene>
    <name evidence="2" type="ORF">ACFQS1_13090</name>
</gene>
<feature type="domain" description="DUF6817" evidence="1">
    <location>
        <begin position="15"/>
        <end position="99"/>
    </location>
</feature>
<sequence>MTESTPIRERNLRAWLRQHGAETIEHPGGTLYAHLSRVHDRLGRLGLDDDTRLAGLAHAAYGTDGFDVVLLDPRDRSTLREIIGEAAENQVHRYGGCDRSRTWQRLAGTGEIYNRFVQRPERPGVAELRSFADLSIVNELDVMEQLPSMRDEHGEYFRRLFAAWAAIASPQTIADARKVLGDAS</sequence>
<organism evidence="2 3">
    <name type="scientific">Paractinoplanes rhizophilus</name>
    <dbReference type="NCBI Taxonomy" id="1416877"/>
    <lineage>
        <taxon>Bacteria</taxon>
        <taxon>Bacillati</taxon>
        <taxon>Actinomycetota</taxon>
        <taxon>Actinomycetes</taxon>
        <taxon>Micromonosporales</taxon>
        <taxon>Micromonosporaceae</taxon>
        <taxon>Paractinoplanes</taxon>
    </lineage>
</organism>
<keyword evidence="3" id="KW-1185">Reference proteome</keyword>
<dbReference type="InterPro" id="IPR049202">
    <property type="entry name" value="DUF6817"/>
</dbReference>
<dbReference type="EMBL" id="JBHTBJ010000007">
    <property type="protein sequence ID" value="MFC7274925.1"/>
    <property type="molecule type" value="Genomic_DNA"/>
</dbReference>
<dbReference type="Proteomes" id="UP001596548">
    <property type="component" value="Unassembled WGS sequence"/>
</dbReference>
<evidence type="ECO:0000313" key="3">
    <source>
        <dbReference type="Proteomes" id="UP001596548"/>
    </source>
</evidence>
<accession>A0ABW2HTR7</accession>
<reference evidence="3" key="1">
    <citation type="journal article" date="2019" name="Int. J. Syst. Evol. Microbiol.">
        <title>The Global Catalogue of Microorganisms (GCM) 10K type strain sequencing project: providing services to taxonomists for standard genome sequencing and annotation.</title>
        <authorList>
            <consortium name="The Broad Institute Genomics Platform"/>
            <consortium name="The Broad Institute Genome Sequencing Center for Infectious Disease"/>
            <person name="Wu L."/>
            <person name="Ma J."/>
        </authorList>
    </citation>
    <scope>NUCLEOTIDE SEQUENCE [LARGE SCALE GENOMIC DNA]</scope>
    <source>
        <strain evidence="3">XZYJT-10</strain>
    </source>
</reference>